<dbReference type="EMBL" id="FMSH01000107">
    <property type="protein sequence ID" value="SCU74710.1"/>
    <property type="molecule type" value="Genomic_DNA"/>
</dbReference>
<dbReference type="InterPro" id="IPR005805">
    <property type="entry name" value="Rieske_Fe-S_prot_C"/>
</dbReference>
<dbReference type="AlphaFoldDB" id="A0A1K0IBP1"/>
<dbReference type="EC" id="7.1.1.8" evidence="5 20"/>
<evidence type="ECO:0000256" key="6">
    <source>
        <dbReference type="ARBA" id="ARBA00019816"/>
    </source>
</evidence>
<keyword evidence="17 20" id="KW-0472">Membrane</keyword>
<keyword evidence="13 20" id="KW-0249">Electron transport</keyword>
<comment type="function">
    <text evidence="1">Component of the ubiquinol-cytochrome c reductase complex (complex III or cytochrome b-c1 complex), which is a respiratory chain that generates an electrochemical potential coupled to ATP synthesis.</text>
</comment>
<reference evidence="23" key="1">
    <citation type="submission" date="2016-09" db="EMBL/GenBank/DDBJ databases">
        <authorList>
            <person name="Capua I."/>
            <person name="De Benedictis P."/>
            <person name="Joannis T."/>
            <person name="Lombin L.H."/>
            <person name="Cattoli G."/>
        </authorList>
    </citation>
    <scope>NUCLEOTIDE SEQUENCE</scope>
    <source>
        <strain evidence="23">B9</strain>
    </source>
</reference>
<dbReference type="GO" id="GO:0008121">
    <property type="term" value="F:quinol-cytochrome-c reductase activity"/>
    <property type="evidence" value="ECO:0007669"/>
    <property type="project" value="UniProtKB-EC"/>
</dbReference>
<evidence type="ECO:0000256" key="8">
    <source>
        <dbReference type="ARBA" id="ARBA00022475"/>
    </source>
</evidence>
<keyword evidence="10" id="KW-0001">2Fe-2S</keyword>
<dbReference type="InterPro" id="IPR036922">
    <property type="entry name" value="Rieske_2Fe-2S_sf"/>
</dbReference>
<dbReference type="InterPro" id="IPR006317">
    <property type="entry name" value="Ubiquinol_cyt_c_Rdtase_Fe-S-su"/>
</dbReference>
<keyword evidence="11" id="KW-0479">Metal-binding</keyword>
<keyword evidence="15" id="KW-0408">Iron</keyword>
<dbReference type="Gene3D" id="1.20.5.510">
    <property type="entry name" value="Single helix bin"/>
    <property type="match status" value="1"/>
</dbReference>
<dbReference type="InterPro" id="IPR006311">
    <property type="entry name" value="TAT_signal"/>
</dbReference>
<evidence type="ECO:0000256" key="15">
    <source>
        <dbReference type="ARBA" id="ARBA00023004"/>
    </source>
</evidence>
<keyword evidence="14 20" id="KW-1133">Transmembrane helix</keyword>
<protein>
    <recommendedName>
        <fullName evidence="6 20">Ubiquinol-cytochrome c reductase iron-sulfur subunit</fullName>
        <ecNumber evidence="5 20">7.1.1.8</ecNumber>
    </recommendedName>
</protein>
<keyword evidence="9 20" id="KW-0812">Transmembrane</keyword>
<evidence type="ECO:0000256" key="9">
    <source>
        <dbReference type="ARBA" id="ARBA00022692"/>
    </source>
</evidence>
<comment type="similarity">
    <text evidence="3">Belongs to the Rieske iron-sulfur protein family.</text>
</comment>
<dbReference type="InterPro" id="IPR014349">
    <property type="entry name" value="Rieske_Fe-S_prot"/>
</dbReference>
<evidence type="ECO:0000256" key="19">
    <source>
        <dbReference type="ARBA" id="ARBA00029351"/>
    </source>
</evidence>
<dbReference type="PRINTS" id="PR00162">
    <property type="entry name" value="RIESKE"/>
</dbReference>
<organism evidence="23">
    <name type="scientific">Cupriavidus necator</name>
    <name type="common">Alcaligenes eutrophus</name>
    <name type="synonym">Ralstonia eutropha</name>
    <dbReference type="NCBI Taxonomy" id="106590"/>
    <lineage>
        <taxon>Bacteria</taxon>
        <taxon>Pseudomonadati</taxon>
        <taxon>Pseudomonadota</taxon>
        <taxon>Betaproteobacteria</taxon>
        <taxon>Burkholderiales</taxon>
        <taxon>Burkholderiaceae</taxon>
        <taxon>Cupriavidus</taxon>
    </lineage>
</organism>
<comment type="subunit">
    <text evidence="4 21">The main subunits of complex b-c1 are: cytochrome b, cytochrome c1 and the Rieske protein.</text>
</comment>
<evidence type="ECO:0000256" key="7">
    <source>
        <dbReference type="ARBA" id="ARBA00022448"/>
    </source>
</evidence>
<evidence type="ECO:0000256" key="10">
    <source>
        <dbReference type="ARBA" id="ARBA00022714"/>
    </source>
</evidence>
<evidence type="ECO:0000256" key="13">
    <source>
        <dbReference type="ARBA" id="ARBA00022982"/>
    </source>
</evidence>
<sequence>MNNPTAGSPNARQRRRLLLATGTVGGVGLVGTMLPFVASMAPSDAARSRGAPVEADLDSVAPGALVTVAWHGKPVWILHRTRAMLDGLGKHDSLLADPLSREEQQPAYARNATRSLRPDFLLAIGLCTHLGCVPTYRPEVGAADLGDDWPGGFFCPCHGSKFDLAGRVFRNVPAPLNLEIPPYAYQGETRLVVGQDRSGPA</sequence>
<evidence type="ECO:0000256" key="1">
    <source>
        <dbReference type="ARBA" id="ARBA00002444"/>
    </source>
</evidence>
<evidence type="ECO:0000256" key="17">
    <source>
        <dbReference type="ARBA" id="ARBA00023136"/>
    </source>
</evidence>
<keyword evidence="8" id="KW-1003">Cell membrane</keyword>
<keyword evidence="12" id="KW-1278">Translocase</keyword>
<evidence type="ECO:0000256" key="21">
    <source>
        <dbReference type="RuleBase" id="RU004497"/>
    </source>
</evidence>
<dbReference type="InterPro" id="IPR017941">
    <property type="entry name" value="Rieske_2Fe-2S"/>
</dbReference>
<dbReference type="GO" id="GO:0046872">
    <property type="term" value="F:metal ion binding"/>
    <property type="evidence" value="ECO:0007669"/>
    <property type="project" value="UniProtKB-KW"/>
</dbReference>
<dbReference type="PANTHER" id="PTHR10134">
    <property type="entry name" value="CYTOCHROME B-C1 COMPLEX SUBUNIT RIESKE, MITOCHONDRIAL"/>
    <property type="match status" value="1"/>
</dbReference>
<dbReference type="PROSITE" id="PS51296">
    <property type="entry name" value="RIESKE"/>
    <property type="match status" value="1"/>
</dbReference>
<dbReference type="Pfam" id="PF00355">
    <property type="entry name" value="Rieske"/>
    <property type="match status" value="1"/>
</dbReference>
<dbReference type="GO" id="GO:0005886">
    <property type="term" value="C:plasma membrane"/>
    <property type="evidence" value="ECO:0007669"/>
    <property type="project" value="UniProtKB-SubCell"/>
</dbReference>
<evidence type="ECO:0000256" key="12">
    <source>
        <dbReference type="ARBA" id="ARBA00022967"/>
    </source>
</evidence>
<feature type="transmembrane region" description="Helical" evidence="20">
    <location>
        <begin position="17"/>
        <end position="38"/>
    </location>
</feature>
<feature type="domain" description="Rieske" evidence="22">
    <location>
        <begin position="90"/>
        <end position="192"/>
    </location>
</feature>
<dbReference type="Gene3D" id="2.102.10.10">
    <property type="entry name" value="Rieske [2Fe-2S] iron-sulphur domain"/>
    <property type="match status" value="1"/>
</dbReference>
<dbReference type="Pfam" id="PF10399">
    <property type="entry name" value="UCR_Fe-S_N"/>
    <property type="match status" value="1"/>
</dbReference>
<evidence type="ECO:0000259" key="22">
    <source>
        <dbReference type="PROSITE" id="PS51296"/>
    </source>
</evidence>
<dbReference type="SUPFAM" id="SSF50022">
    <property type="entry name" value="ISP domain"/>
    <property type="match status" value="1"/>
</dbReference>
<dbReference type="NCBIfam" id="TIGR01416">
    <property type="entry name" value="Rieske_proteo"/>
    <property type="match status" value="1"/>
</dbReference>
<dbReference type="PROSITE" id="PS51318">
    <property type="entry name" value="TAT"/>
    <property type="match status" value="1"/>
</dbReference>
<comment type="subcellular location">
    <subcellularLocation>
        <location evidence="2">Cell membrane</location>
        <topology evidence="2">Single-pass membrane protein</topology>
    </subcellularLocation>
</comment>
<evidence type="ECO:0000256" key="18">
    <source>
        <dbReference type="ARBA" id="ARBA00023157"/>
    </source>
</evidence>
<gene>
    <name evidence="23" type="primary">petA</name>
    <name evidence="23" type="ORF">CNECB9_1950050</name>
</gene>
<dbReference type="GO" id="GO:0016491">
    <property type="term" value="F:oxidoreductase activity"/>
    <property type="evidence" value="ECO:0007669"/>
    <property type="project" value="UniProtKB-KW"/>
</dbReference>
<evidence type="ECO:0000256" key="3">
    <source>
        <dbReference type="ARBA" id="ARBA00010651"/>
    </source>
</evidence>
<evidence type="ECO:0000256" key="20">
    <source>
        <dbReference type="RuleBase" id="RU004494"/>
    </source>
</evidence>
<keyword evidence="7 20" id="KW-0813">Transport</keyword>
<dbReference type="GO" id="GO:0051537">
    <property type="term" value="F:2 iron, 2 sulfur cluster binding"/>
    <property type="evidence" value="ECO:0007669"/>
    <property type="project" value="UniProtKB-KW"/>
</dbReference>
<evidence type="ECO:0000256" key="5">
    <source>
        <dbReference type="ARBA" id="ARBA00012951"/>
    </source>
</evidence>
<evidence type="ECO:0000256" key="14">
    <source>
        <dbReference type="ARBA" id="ARBA00022989"/>
    </source>
</evidence>
<comment type="miscellaneous">
    <text evidence="20">The Rieske protein is a high potential 2Fe-2S protein.</text>
</comment>
<keyword evidence="16" id="KW-0411">Iron-sulfur</keyword>
<dbReference type="CDD" id="cd03470">
    <property type="entry name" value="Rieske_cytochrome_bc1"/>
    <property type="match status" value="1"/>
</dbReference>
<comment type="catalytic activity">
    <reaction evidence="19 20">
        <text>a quinol + 2 Fe(III)-[cytochrome c](out) = a quinone + 2 Fe(II)-[cytochrome c](out) + 2 H(+)(out)</text>
        <dbReference type="Rhea" id="RHEA:11484"/>
        <dbReference type="Rhea" id="RHEA-COMP:10350"/>
        <dbReference type="Rhea" id="RHEA-COMP:14399"/>
        <dbReference type="ChEBI" id="CHEBI:15378"/>
        <dbReference type="ChEBI" id="CHEBI:24646"/>
        <dbReference type="ChEBI" id="CHEBI:29033"/>
        <dbReference type="ChEBI" id="CHEBI:29034"/>
        <dbReference type="ChEBI" id="CHEBI:132124"/>
        <dbReference type="EC" id="7.1.1.8"/>
    </reaction>
</comment>
<accession>A0A1K0IBP1</accession>
<dbReference type="RefSeq" id="WP_340522392.1">
    <property type="nucleotide sequence ID" value="NZ_FMSH01000107.1"/>
</dbReference>
<comment type="cofactor">
    <cofactor evidence="20">
        <name>[2Fe-2S] cluster</name>
        <dbReference type="ChEBI" id="CHEBI:190135"/>
    </cofactor>
    <text evidence="20">Binds 1 [2Fe-2S] cluster per subunit.</text>
</comment>
<evidence type="ECO:0000256" key="4">
    <source>
        <dbReference type="ARBA" id="ARBA00011649"/>
    </source>
</evidence>
<evidence type="ECO:0000256" key="11">
    <source>
        <dbReference type="ARBA" id="ARBA00022723"/>
    </source>
</evidence>
<proteinExistence type="inferred from homology"/>
<dbReference type="InterPro" id="IPR019470">
    <property type="entry name" value="Ubiq_cytC_Rdtase_Fe-S_su_TAT"/>
</dbReference>
<evidence type="ECO:0000313" key="23">
    <source>
        <dbReference type="EMBL" id="SCU74710.1"/>
    </source>
</evidence>
<keyword evidence="23" id="KW-0560">Oxidoreductase</keyword>
<keyword evidence="18" id="KW-1015">Disulfide bond</keyword>
<evidence type="ECO:0000256" key="2">
    <source>
        <dbReference type="ARBA" id="ARBA00004162"/>
    </source>
</evidence>
<evidence type="ECO:0000256" key="16">
    <source>
        <dbReference type="ARBA" id="ARBA00023014"/>
    </source>
</evidence>
<name>A0A1K0IBP1_CUPNE</name>